<reference evidence="1" key="1">
    <citation type="journal article" date="2012" name="PLoS ONE">
        <title>Gene sets for utilization of primary and secondary nutrition supplies in the distal gut of endangered iberian lynx.</title>
        <authorList>
            <person name="Alcaide M."/>
            <person name="Messina E."/>
            <person name="Richter M."/>
            <person name="Bargiela R."/>
            <person name="Peplies J."/>
            <person name="Huws S.A."/>
            <person name="Newbold C.J."/>
            <person name="Golyshin P.N."/>
            <person name="Simon M.A."/>
            <person name="Lopez G."/>
            <person name="Yakimov M.M."/>
            <person name="Ferrer M."/>
        </authorList>
    </citation>
    <scope>NUCLEOTIDE SEQUENCE</scope>
</reference>
<comment type="caution">
    <text evidence="1">The sequence shown here is derived from an EMBL/GenBank/DDBJ whole genome shotgun (WGS) entry which is preliminary data.</text>
</comment>
<gene>
    <name evidence="1" type="ORF">EVA_03202</name>
</gene>
<dbReference type="EMBL" id="AMCI01000562">
    <property type="protein sequence ID" value="EJX08687.1"/>
    <property type="molecule type" value="Genomic_DNA"/>
</dbReference>
<evidence type="ECO:0000313" key="1">
    <source>
        <dbReference type="EMBL" id="EJX08687.1"/>
    </source>
</evidence>
<sequence length="145" mass="17107">MDKIELKAFDRVLVRDDDHERWQADLYGQYTAYNMVSPHHVIGGGNFAQCIPYEGNEHLLGTTDSYVPERWEPKRGDKYYYIDWDPSDGFFTNYSVWVEDENYEDVNWESGNCFRTEEEAKQVMDEMNEALEGILSRVPGKLFDR</sequence>
<protein>
    <submittedName>
        <fullName evidence="1">Uncharacterized protein</fullName>
    </submittedName>
</protein>
<accession>J9GLC8</accession>
<organism evidence="1">
    <name type="scientific">gut metagenome</name>
    <dbReference type="NCBI Taxonomy" id="749906"/>
    <lineage>
        <taxon>unclassified sequences</taxon>
        <taxon>metagenomes</taxon>
        <taxon>organismal metagenomes</taxon>
    </lineage>
</organism>
<dbReference type="AlphaFoldDB" id="J9GLC8"/>
<proteinExistence type="predicted"/>
<name>J9GLC8_9ZZZZ</name>